<proteinExistence type="predicted"/>
<keyword evidence="2" id="KW-1185">Reference proteome</keyword>
<organism evidence="1 2">
    <name type="scientific">Acidovorax benzenivorans</name>
    <dbReference type="NCBI Taxonomy" id="2987520"/>
    <lineage>
        <taxon>Bacteria</taxon>
        <taxon>Pseudomonadati</taxon>
        <taxon>Pseudomonadota</taxon>
        <taxon>Betaproteobacteria</taxon>
        <taxon>Burkholderiales</taxon>
        <taxon>Comamonadaceae</taxon>
        <taxon>Acidovorax</taxon>
    </lineage>
</organism>
<dbReference type="Proteomes" id="UP001148932">
    <property type="component" value="Unassembled WGS sequence"/>
</dbReference>
<dbReference type="Gene3D" id="2.120.10.30">
    <property type="entry name" value="TolB, C-terminal domain"/>
    <property type="match status" value="5"/>
</dbReference>
<dbReference type="PANTHER" id="PTHR13833">
    <property type="match status" value="1"/>
</dbReference>
<dbReference type="SUPFAM" id="SSF101898">
    <property type="entry name" value="NHL repeat"/>
    <property type="match status" value="2"/>
</dbReference>
<evidence type="ECO:0000313" key="2">
    <source>
        <dbReference type="Proteomes" id="UP001148932"/>
    </source>
</evidence>
<dbReference type="InterPro" id="IPR011042">
    <property type="entry name" value="6-blade_b-propeller_TolB-like"/>
</dbReference>
<dbReference type="Gene3D" id="2.40.10.500">
    <property type="match status" value="1"/>
</dbReference>
<evidence type="ECO:0000313" key="1">
    <source>
        <dbReference type="EMBL" id="MDD2176726.1"/>
    </source>
</evidence>
<evidence type="ECO:0008006" key="3">
    <source>
        <dbReference type="Google" id="ProtNLM"/>
    </source>
</evidence>
<name>A0ABT5RSR4_9BURK</name>
<protein>
    <recommendedName>
        <fullName evidence="3">NHL repeat-containing protein</fullName>
    </recommendedName>
</protein>
<reference evidence="1" key="1">
    <citation type="submission" date="2022-10" db="EMBL/GenBank/DDBJ databases">
        <title>Description of microaerobic benzene degrading bacteria.</title>
        <authorList>
            <person name="Bedics A."/>
            <person name="Tancsics A."/>
            <person name="Banerjee S."/>
        </authorList>
    </citation>
    <scope>NUCLEOTIDE SEQUENCE</scope>
    <source>
        <strain evidence="1">D2M1</strain>
    </source>
</reference>
<accession>A0ABT5RSR4</accession>
<dbReference type="RefSeq" id="WP_274107606.1">
    <property type="nucleotide sequence ID" value="NZ_JAPCKI010000002.1"/>
</dbReference>
<comment type="caution">
    <text evidence="1">The sequence shown here is derived from an EMBL/GenBank/DDBJ whole genome shotgun (WGS) entry which is preliminary data.</text>
</comment>
<sequence length="720" mass="73616">MTTLQQQRLPTRAWLTVLLGASVLVTSCGSGSDPETAVTPPAAKALLSLLAGATSGSGYLDGPAADALFASAPALALSSTGDLLLADTDNHAIRKLTASGMVSTVAGGKSPEPSPSIQGQYADGPGTTARFYYPSAIVSDAAGNTYVADTANHLVRKIDNTGAVTTFAGKAGVCGNTDGAPQDSTVCAPRGLKLDSAGNLYVGQSSYTYPKIRKITPAGLTSTLDAALPIPERSSFVVDASGTIYVTDDSSIKKYAPTGELTHVSGDKDIQGTTDGDATTARFGILQDLAIDAANELYALDGLRSATIRHIAKNGTASTVATTAPEALGGTSLVIDRSGNFIASLSNGLSTWVQKYQRDGTRTILAGKPTQPDLEGPPPDGPGVDARFRAPLALALAKSGSLYVSDYDKSRMRIVNPDGTTRTRALQWPAGTEGPSWRAMAVDGQDNIYVASTASMRDSPHLIYRFTPAGQGTVLADVSTWIAPFVSGGRTYSYFAGINGIAADDAGNVYANGVNGVILKITAAGSVSVLAGSPGTLGHVDGPGSTARFAILGNMTLDQAGNLYVVDGLNDAFTGIGPTIRKITPAGMVSTIAGRADLPAGLVDGPAGSARFAVASYSTYTAGGVYLGQDFGSSHGENGATASLAVDSKGHLYLTDPVNSVIRKISAEGQVTTLAGQAGQRGFVGGDLPGVIHTPVGVAVRDSKLYFTTRNAVSQVSLPQ</sequence>
<dbReference type="EMBL" id="JAPCKI010000002">
    <property type="protein sequence ID" value="MDD2176726.1"/>
    <property type="molecule type" value="Genomic_DNA"/>
</dbReference>
<gene>
    <name evidence="1" type="ORF">OIN59_04720</name>
</gene>
<dbReference type="PANTHER" id="PTHR13833:SF71">
    <property type="entry name" value="NHL DOMAIN-CONTAINING PROTEIN"/>
    <property type="match status" value="1"/>
</dbReference>